<dbReference type="Gene3D" id="3.30.40.10">
    <property type="entry name" value="Zinc/RING finger domain, C3HC4 (zinc finger)"/>
    <property type="match status" value="1"/>
</dbReference>
<evidence type="ECO:0000313" key="2">
    <source>
        <dbReference type="Proteomes" id="UP001168821"/>
    </source>
</evidence>
<dbReference type="PANTHER" id="PTHR37445">
    <property type="entry name" value="PROTEIN CBG24663"/>
    <property type="match status" value="1"/>
</dbReference>
<protein>
    <recommendedName>
        <fullName evidence="3">Zinc finger PHD-type domain-containing protein</fullName>
    </recommendedName>
</protein>
<evidence type="ECO:0000313" key="1">
    <source>
        <dbReference type="EMBL" id="KAJ3650032.1"/>
    </source>
</evidence>
<gene>
    <name evidence="1" type="ORF">Zmor_021743</name>
</gene>
<accession>A0AA38MBP4</accession>
<dbReference type="EMBL" id="JALNTZ010000006">
    <property type="protein sequence ID" value="KAJ3650032.1"/>
    <property type="molecule type" value="Genomic_DNA"/>
</dbReference>
<keyword evidence="2" id="KW-1185">Reference proteome</keyword>
<comment type="caution">
    <text evidence="1">The sequence shown here is derived from an EMBL/GenBank/DDBJ whole genome shotgun (WGS) entry which is preliminary data.</text>
</comment>
<organism evidence="1 2">
    <name type="scientific">Zophobas morio</name>
    <dbReference type="NCBI Taxonomy" id="2755281"/>
    <lineage>
        <taxon>Eukaryota</taxon>
        <taxon>Metazoa</taxon>
        <taxon>Ecdysozoa</taxon>
        <taxon>Arthropoda</taxon>
        <taxon>Hexapoda</taxon>
        <taxon>Insecta</taxon>
        <taxon>Pterygota</taxon>
        <taxon>Neoptera</taxon>
        <taxon>Endopterygota</taxon>
        <taxon>Coleoptera</taxon>
        <taxon>Polyphaga</taxon>
        <taxon>Cucujiformia</taxon>
        <taxon>Tenebrionidae</taxon>
        <taxon>Zophobas</taxon>
    </lineage>
</organism>
<dbReference type="SUPFAM" id="SSF57903">
    <property type="entry name" value="FYVE/PHD zinc finger"/>
    <property type="match status" value="1"/>
</dbReference>
<reference evidence="1" key="1">
    <citation type="journal article" date="2023" name="G3 (Bethesda)">
        <title>Whole genome assemblies of Zophobas morio and Tenebrio molitor.</title>
        <authorList>
            <person name="Kaur S."/>
            <person name="Stinson S.A."/>
            <person name="diCenzo G.C."/>
        </authorList>
    </citation>
    <scope>NUCLEOTIDE SEQUENCE</scope>
    <source>
        <strain evidence="1">QUZm001</strain>
    </source>
</reference>
<evidence type="ECO:0008006" key="3">
    <source>
        <dbReference type="Google" id="ProtNLM"/>
    </source>
</evidence>
<dbReference type="InterPro" id="IPR013083">
    <property type="entry name" value="Znf_RING/FYVE/PHD"/>
</dbReference>
<dbReference type="InterPro" id="IPR011011">
    <property type="entry name" value="Znf_FYVE_PHD"/>
</dbReference>
<dbReference type="PANTHER" id="PTHR37445:SF3">
    <property type="entry name" value="ZINC FINGER PHD-TYPE DOMAIN-CONTAINING PROTEIN"/>
    <property type="match status" value="1"/>
</dbReference>
<dbReference type="AlphaFoldDB" id="A0AA38MBP4"/>
<name>A0AA38MBP4_9CUCU</name>
<dbReference type="Proteomes" id="UP001168821">
    <property type="component" value="Unassembled WGS sequence"/>
</dbReference>
<proteinExistence type="predicted"/>
<sequence>MSVINCSCCNGPAEPHKIVNCCVCNKPYKIDCVNISSGEARKIHSKSGLTWTCKNCAQLGNDINSLKKIIIALQNDINELKSKMLTPDATNSQANLLDVEKIVQEVADREKRKFNIVVFGLKEDKDLKTNNDQLNADKVILPKILSAVGFNENDLNFMRLGKFDSSKQERCRPVKVFLSSTGNVIDILRNSFKLKLIPDYSNISISSDRTPMQLQAYKAVKNELSNRLANGELNLKIYIYKNGCWYIYISVIDRLRNRLTDHHEIWYM</sequence>